<name>A0A9Q1IHY7_SYNKA</name>
<dbReference type="AlphaFoldDB" id="A0A9Q1IHY7"/>
<feature type="region of interest" description="Disordered" evidence="1">
    <location>
        <begin position="35"/>
        <end position="54"/>
    </location>
</feature>
<proteinExistence type="predicted"/>
<evidence type="ECO:0000313" key="3">
    <source>
        <dbReference type="Proteomes" id="UP001152622"/>
    </source>
</evidence>
<feature type="compositionally biased region" description="Pro residues" evidence="1">
    <location>
        <begin position="98"/>
        <end position="109"/>
    </location>
</feature>
<accession>A0A9Q1IHY7</accession>
<evidence type="ECO:0000256" key="1">
    <source>
        <dbReference type="SAM" id="MobiDB-lite"/>
    </source>
</evidence>
<organism evidence="2 3">
    <name type="scientific">Synaphobranchus kaupii</name>
    <name type="common">Kaup's arrowtooth eel</name>
    <dbReference type="NCBI Taxonomy" id="118154"/>
    <lineage>
        <taxon>Eukaryota</taxon>
        <taxon>Metazoa</taxon>
        <taxon>Chordata</taxon>
        <taxon>Craniata</taxon>
        <taxon>Vertebrata</taxon>
        <taxon>Euteleostomi</taxon>
        <taxon>Actinopterygii</taxon>
        <taxon>Neopterygii</taxon>
        <taxon>Teleostei</taxon>
        <taxon>Anguilliformes</taxon>
        <taxon>Synaphobranchidae</taxon>
        <taxon>Synaphobranchus</taxon>
    </lineage>
</organism>
<sequence>MYDIQCPELHWCPTPNPGLRQVSYGLQRGTALPPEAARVRGDPSGERTAEAAISPHCRRGELERSAPPLARSMTLHPPKRRPERRRYTAAAHSTPAGPCSPPDPRLAMP</sequence>
<evidence type="ECO:0000313" key="2">
    <source>
        <dbReference type="EMBL" id="KAJ8340487.1"/>
    </source>
</evidence>
<keyword evidence="3" id="KW-1185">Reference proteome</keyword>
<dbReference type="Proteomes" id="UP001152622">
    <property type="component" value="Chromosome 16"/>
</dbReference>
<feature type="compositionally biased region" description="Basic and acidic residues" evidence="1">
    <location>
        <begin position="37"/>
        <end position="49"/>
    </location>
</feature>
<comment type="caution">
    <text evidence="2">The sequence shown here is derived from an EMBL/GenBank/DDBJ whole genome shotgun (WGS) entry which is preliminary data.</text>
</comment>
<dbReference type="EMBL" id="JAINUF010000016">
    <property type="protein sequence ID" value="KAJ8340487.1"/>
    <property type="molecule type" value="Genomic_DNA"/>
</dbReference>
<gene>
    <name evidence="2" type="ORF">SKAU_G00351200</name>
</gene>
<reference evidence="2" key="1">
    <citation type="journal article" date="2023" name="Science">
        <title>Genome structures resolve the early diversification of teleost fishes.</title>
        <authorList>
            <person name="Parey E."/>
            <person name="Louis A."/>
            <person name="Montfort J."/>
            <person name="Bouchez O."/>
            <person name="Roques C."/>
            <person name="Iampietro C."/>
            <person name="Lluch J."/>
            <person name="Castinel A."/>
            <person name="Donnadieu C."/>
            <person name="Desvignes T."/>
            <person name="Floi Bucao C."/>
            <person name="Jouanno E."/>
            <person name="Wen M."/>
            <person name="Mejri S."/>
            <person name="Dirks R."/>
            <person name="Jansen H."/>
            <person name="Henkel C."/>
            <person name="Chen W.J."/>
            <person name="Zahm M."/>
            <person name="Cabau C."/>
            <person name="Klopp C."/>
            <person name="Thompson A.W."/>
            <person name="Robinson-Rechavi M."/>
            <person name="Braasch I."/>
            <person name="Lecointre G."/>
            <person name="Bobe J."/>
            <person name="Postlethwait J.H."/>
            <person name="Berthelot C."/>
            <person name="Roest Crollius H."/>
            <person name="Guiguen Y."/>
        </authorList>
    </citation>
    <scope>NUCLEOTIDE SEQUENCE</scope>
    <source>
        <strain evidence="2">WJC10195</strain>
    </source>
</reference>
<feature type="region of interest" description="Disordered" evidence="1">
    <location>
        <begin position="59"/>
        <end position="109"/>
    </location>
</feature>
<protein>
    <submittedName>
        <fullName evidence="2">Uncharacterized protein</fullName>
    </submittedName>
</protein>